<comment type="caution">
    <text evidence="1">The sequence shown here is derived from an EMBL/GenBank/DDBJ whole genome shotgun (WGS) entry which is preliminary data.</text>
</comment>
<feature type="non-terminal residue" evidence="1">
    <location>
        <position position="120"/>
    </location>
</feature>
<name>X1T6C8_9ZZZZ</name>
<dbReference type="AlphaFoldDB" id="X1T6C8"/>
<dbReference type="EMBL" id="BARW01018626">
    <property type="protein sequence ID" value="GAJ00908.1"/>
    <property type="molecule type" value="Genomic_DNA"/>
</dbReference>
<protein>
    <submittedName>
        <fullName evidence="1">Uncharacterized protein</fullName>
    </submittedName>
</protein>
<gene>
    <name evidence="1" type="ORF">S12H4_31849</name>
</gene>
<sequence>MTVYINGVPTVDTVVDAIKTQTDKIDGKMLFCMDFWSDLKEEIVVTGAQTTPIPPPVVVADLPDTATVVRAVVMFKFRMVENDYAGVNKLDAAAPLPIQVDDVANTGWLTAIDFVDDAFT</sequence>
<evidence type="ECO:0000313" key="1">
    <source>
        <dbReference type="EMBL" id="GAJ00908.1"/>
    </source>
</evidence>
<proteinExistence type="predicted"/>
<reference evidence="1" key="1">
    <citation type="journal article" date="2014" name="Front. Microbiol.">
        <title>High frequency of phylogenetically diverse reductive dehalogenase-homologous genes in deep subseafloor sedimentary metagenomes.</title>
        <authorList>
            <person name="Kawai M."/>
            <person name="Futagami T."/>
            <person name="Toyoda A."/>
            <person name="Takaki Y."/>
            <person name="Nishi S."/>
            <person name="Hori S."/>
            <person name="Arai W."/>
            <person name="Tsubouchi T."/>
            <person name="Morono Y."/>
            <person name="Uchiyama I."/>
            <person name="Ito T."/>
            <person name="Fujiyama A."/>
            <person name="Inagaki F."/>
            <person name="Takami H."/>
        </authorList>
    </citation>
    <scope>NUCLEOTIDE SEQUENCE</scope>
    <source>
        <strain evidence="1">Expedition CK06-06</strain>
    </source>
</reference>
<organism evidence="1">
    <name type="scientific">marine sediment metagenome</name>
    <dbReference type="NCBI Taxonomy" id="412755"/>
    <lineage>
        <taxon>unclassified sequences</taxon>
        <taxon>metagenomes</taxon>
        <taxon>ecological metagenomes</taxon>
    </lineage>
</organism>
<accession>X1T6C8</accession>